<reference evidence="1 2" key="1">
    <citation type="submission" date="2018-11" db="EMBL/GenBank/DDBJ databases">
        <authorList>
            <consortium name="Pathogen Informatics"/>
        </authorList>
    </citation>
    <scope>NUCLEOTIDE SEQUENCE [LARGE SCALE GENOMIC DNA]</scope>
</reference>
<gene>
    <name evidence="1" type="ORF">HPBE_LOCUS17102</name>
</gene>
<dbReference type="AlphaFoldDB" id="A0A183G602"/>
<name>A0A183G602_HELPZ</name>
<dbReference type="EMBL" id="UZAH01029803">
    <property type="protein sequence ID" value="VDP07964.1"/>
    <property type="molecule type" value="Genomic_DNA"/>
</dbReference>
<evidence type="ECO:0000313" key="1">
    <source>
        <dbReference type="EMBL" id="VDP07964.1"/>
    </source>
</evidence>
<accession>A0A3P8BQL0</accession>
<keyword evidence="2" id="KW-1185">Reference proteome</keyword>
<sequence length="138" mass="15728">MKHCSNNMQTADIWRSIVDQKQLRSTELDFPTISQLSMLFTQCHRNGSTLPLENTDIPKKQLIQAREQLTAFVKKHHNNADSDSFDWSVNVVVGNSHVKKSLEVITELEIAGKSLEFDFDQFGKLRHQLSSAVAVMEK</sequence>
<dbReference type="Proteomes" id="UP000050761">
    <property type="component" value="Unassembled WGS sequence"/>
</dbReference>
<dbReference type="WBParaSite" id="HPBE_0001710301-mRNA-1">
    <property type="protein sequence ID" value="HPBE_0001710301-mRNA-1"/>
    <property type="gene ID" value="HPBE_0001710301"/>
</dbReference>
<reference evidence="3" key="2">
    <citation type="submission" date="2019-09" db="UniProtKB">
        <authorList>
            <consortium name="WormBaseParasite"/>
        </authorList>
    </citation>
    <scope>IDENTIFICATION</scope>
</reference>
<dbReference type="OrthoDB" id="5793899at2759"/>
<proteinExistence type="predicted"/>
<evidence type="ECO:0000313" key="2">
    <source>
        <dbReference type="Proteomes" id="UP000050761"/>
    </source>
</evidence>
<organism evidence="2 3">
    <name type="scientific">Heligmosomoides polygyrus</name>
    <name type="common">Parasitic roundworm</name>
    <dbReference type="NCBI Taxonomy" id="6339"/>
    <lineage>
        <taxon>Eukaryota</taxon>
        <taxon>Metazoa</taxon>
        <taxon>Ecdysozoa</taxon>
        <taxon>Nematoda</taxon>
        <taxon>Chromadorea</taxon>
        <taxon>Rhabditida</taxon>
        <taxon>Rhabditina</taxon>
        <taxon>Rhabditomorpha</taxon>
        <taxon>Strongyloidea</taxon>
        <taxon>Heligmosomidae</taxon>
        <taxon>Heligmosomoides</taxon>
    </lineage>
</organism>
<protein>
    <submittedName>
        <fullName evidence="3">COMM domain-containing protein</fullName>
    </submittedName>
</protein>
<accession>A0A183G602</accession>
<evidence type="ECO:0000313" key="3">
    <source>
        <dbReference type="WBParaSite" id="HPBE_0001710301-mRNA-1"/>
    </source>
</evidence>